<dbReference type="Proteomes" id="UP001055336">
    <property type="component" value="Chromosome"/>
</dbReference>
<dbReference type="InterPro" id="IPR050172">
    <property type="entry name" value="SsuD_RutA_monooxygenase"/>
</dbReference>
<keyword evidence="7" id="KW-1185">Reference proteome</keyword>
<dbReference type="PANTHER" id="PTHR42847">
    <property type="entry name" value="ALKANESULFONATE MONOOXYGENASE"/>
    <property type="match status" value="1"/>
</dbReference>
<evidence type="ECO:0000256" key="3">
    <source>
        <dbReference type="ARBA" id="ARBA00023002"/>
    </source>
</evidence>
<dbReference type="PANTHER" id="PTHR42847:SF4">
    <property type="entry name" value="ALKANESULFONATE MONOOXYGENASE-RELATED"/>
    <property type="match status" value="1"/>
</dbReference>
<evidence type="ECO:0000256" key="1">
    <source>
        <dbReference type="ARBA" id="ARBA00022630"/>
    </source>
</evidence>
<evidence type="ECO:0000313" key="7">
    <source>
        <dbReference type="Proteomes" id="UP001055336"/>
    </source>
</evidence>
<feature type="domain" description="Luciferase-like" evidence="5">
    <location>
        <begin position="25"/>
        <end position="339"/>
    </location>
</feature>
<dbReference type="SUPFAM" id="SSF51679">
    <property type="entry name" value="Bacterial luciferase-like"/>
    <property type="match status" value="1"/>
</dbReference>
<dbReference type="InterPro" id="IPR036661">
    <property type="entry name" value="Luciferase-like_sf"/>
</dbReference>
<dbReference type="RefSeq" id="WP_240261498.1">
    <property type="nucleotide sequence ID" value="NZ_CP092488.2"/>
</dbReference>
<evidence type="ECO:0000256" key="2">
    <source>
        <dbReference type="ARBA" id="ARBA00022643"/>
    </source>
</evidence>
<dbReference type="CDD" id="cd01094">
    <property type="entry name" value="Alkanesulfonate_monoxygenase"/>
    <property type="match status" value="1"/>
</dbReference>
<keyword evidence="1" id="KW-0285">Flavoprotein</keyword>
<gene>
    <name evidence="6" type="ORF">MKK62_26145</name>
</gene>
<name>A0ABY3VRH0_9MYCO</name>
<dbReference type="Gene3D" id="3.20.20.30">
    <property type="entry name" value="Luciferase-like domain"/>
    <property type="match status" value="1"/>
</dbReference>
<evidence type="ECO:0000313" key="6">
    <source>
        <dbReference type="EMBL" id="UMB69767.1"/>
    </source>
</evidence>
<sequence length="395" mass="43052">MSIHLHWFLPTYGDSRDLIAGGHGSSMRGDRPADLKYLVQLAQAAEINGFEAVLTPTGLWCEDAWLTTAMLIGNTESLKYLVAFRPGLISPTLAAQMSATFQWQSRGRLLLNVVTGGESAEQRAFGDFLDKRDRYARCGEFLDIVRRLWTADEPVTVNGTHLQVEQASLARRPDPLPGVFFGGSSPEAGQVAAAYADTYLTWGERPEQVKEKLDWIRGLAAAQGRTLSYGIRLHVISRDTSEQAWAEAERLLGALSPETVAAAQQSLARSESVGQRRMRQLHGGGEEYAGGADARRLEIYPNLWSGVGLVRGGAGTALVGSHAEVADRIAEYAHLGLDHFILSGYPHLEEAYIFGEGVRPILVERGLLDDTNRLDRAAEPVRTAFLPRVGGVSAS</sequence>
<keyword evidence="4" id="KW-0503">Monooxygenase</keyword>
<keyword evidence="2" id="KW-0288">FMN</keyword>
<reference evidence="6" key="1">
    <citation type="submission" date="2022-08" db="EMBL/GenBank/DDBJ databases">
        <title>Whole genome sequencing of non-tuberculosis mycobacteria type-strains.</title>
        <authorList>
            <person name="Igarashi Y."/>
            <person name="Osugi A."/>
            <person name="Mitarai S."/>
        </authorList>
    </citation>
    <scope>NUCLEOTIDE SEQUENCE</scope>
    <source>
        <strain evidence="6">DSM 45127</strain>
    </source>
</reference>
<dbReference type="Pfam" id="PF00296">
    <property type="entry name" value="Bac_luciferase"/>
    <property type="match status" value="1"/>
</dbReference>
<accession>A0ABY3VRH0</accession>
<evidence type="ECO:0000259" key="5">
    <source>
        <dbReference type="Pfam" id="PF00296"/>
    </source>
</evidence>
<protein>
    <submittedName>
        <fullName evidence="6">LLM class flavin-dependent oxidoreductase</fullName>
    </submittedName>
</protein>
<proteinExistence type="predicted"/>
<dbReference type="InterPro" id="IPR011251">
    <property type="entry name" value="Luciferase-like_dom"/>
</dbReference>
<evidence type="ECO:0000256" key="4">
    <source>
        <dbReference type="ARBA" id="ARBA00023033"/>
    </source>
</evidence>
<organism evidence="6 7">
    <name type="scientific">Mycobacterium paraterrae</name>
    <dbReference type="NCBI Taxonomy" id="577492"/>
    <lineage>
        <taxon>Bacteria</taxon>
        <taxon>Bacillati</taxon>
        <taxon>Actinomycetota</taxon>
        <taxon>Actinomycetes</taxon>
        <taxon>Mycobacteriales</taxon>
        <taxon>Mycobacteriaceae</taxon>
        <taxon>Mycobacterium</taxon>
    </lineage>
</organism>
<dbReference type="EMBL" id="CP092488">
    <property type="protein sequence ID" value="UMB69767.1"/>
    <property type="molecule type" value="Genomic_DNA"/>
</dbReference>
<keyword evidence="3" id="KW-0560">Oxidoreductase</keyword>